<sequence>MADKVPMPRNFKLLEELEKGEKGLGDGNVSYGMEEGHEDDHLLRFWTGTIIGPPGTVHDGRIYNLKIHCGMDYPEKPPSLQFTTKINLTCVDGEGNVIPAKFHVLSKWNREYTLEITLSELRRDMASPHNRKLAQPPEGTMY</sequence>
<dbReference type="SUPFAM" id="SSF54495">
    <property type="entry name" value="UBC-like"/>
    <property type="match status" value="1"/>
</dbReference>
<dbReference type="Pfam" id="PF00179">
    <property type="entry name" value="UQ_con"/>
    <property type="match status" value="1"/>
</dbReference>
<dbReference type="FunFam" id="3.10.110.10:FF:000026">
    <property type="entry name" value="Ubiquitin-conjugating enzyme E2 variant"/>
    <property type="match status" value="1"/>
</dbReference>
<reference evidence="3" key="1">
    <citation type="submission" date="2021-01" db="EMBL/GenBank/DDBJ databases">
        <authorList>
            <person name="Corre E."/>
            <person name="Pelletier E."/>
            <person name="Niang G."/>
            <person name="Scheremetjew M."/>
            <person name="Finn R."/>
            <person name="Kale V."/>
            <person name="Holt S."/>
            <person name="Cochrane G."/>
            <person name="Meng A."/>
            <person name="Brown T."/>
            <person name="Cohen L."/>
        </authorList>
    </citation>
    <scope>NUCLEOTIDE SEQUENCE</scope>
    <source>
        <strain evidence="3">PLY429</strain>
    </source>
</reference>
<evidence type="ECO:0000256" key="1">
    <source>
        <dbReference type="ARBA" id="ARBA00022786"/>
    </source>
</evidence>
<dbReference type="SMART" id="SM00212">
    <property type="entry name" value="UBCc"/>
    <property type="match status" value="1"/>
</dbReference>
<dbReference type="InterPro" id="IPR000608">
    <property type="entry name" value="UBC"/>
</dbReference>
<gene>
    <name evidence="3" type="ORF">TCHU04912_LOCUS7533</name>
</gene>
<dbReference type="EMBL" id="HBGG01014808">
    <property type="protein sequence ID" value="CAD9205297.1"/>
    <property type="molecule type" value="Transcribed_RNA"/>
</dbReference>
<dbReference type="InterPro" id="IPR016135">
    <property type="entry name" value="UBQ-conjugating_enzyme/RWD"/>
</dbReference>
<organism evidence="3">
    <name type="scientific">Tetraselmis chuii</name>
    <dbReference type="NCBI Taxonomy" id="63592"/>
    <lineage>
        <taxon>Eukaryota</taxon>
        <taxon>Viridiplantae</taxon>
        <taxon>Chlorophyta</taxon>
        <taxon>core chlorophytes</taxon>
        <taxon>Chlorodendrophyceae</taxon>
        <taxon>Chlorodendrales</taxon>
        <taxon>Chlorodendraceae</taxon>
        <taxon>Tetraselmis</taxon>
    </lineage>
</organism>
<dbReference type="PANTHER" id="PTHR24068">
    <property type="entry name" value="UBIQUITIN-CONJUGATING ENZYME E2"/>
    <property type="match status" value="1"/>
</dbReference>
<protein>
    <recommendedName>
        <fullName evidence="2">UBC core domain-containing protein</fullName>
    </recommendedName>
</protein>
<dbReference type="PROSITE" id="PS50127">
    <property type="entry name" value="UBC_2"/>
    <property type="match status" value="1"/>
</dbReference>
<accession>A0A7S1SQT9</accession>
<evidence type="ECO:0000259" key="2">
    <source>
        <dbReference type="PROSITE" id="PS50127"/>
    </source>
</evidence>
<dbReference type="AlphaFoldDB" id="A0A7S1SQT9"/>
<evidence type="ECO:0000313" key="3">
    <source>
        <dbReference type="EMBL" id="CAD9205297.1"/>
    </source>
</evidence>
<keyword evidence="1" id="KW-0833">Ubl conjugation pathway</keyword>
<feature type="domain" description="UBC core" evidence="2">
    <location>
        <begin position="8"/>
        <end position="142"/>
    </location>
</feature>
<name>A0A7S1SQT9_9CHLO</name>
<dbReference type="Gene3D" id="3.10.110.10">
    <property type="entry name" value="Ubiquitin Conjugating Enzyme"/>
    <property type="match status" value="1"/>
</dbReference>
<dbReference type="CDD" id="cd23807">
    <property type="entry name" value="UEV_UBE2V"/>
    <property type="match status" value="1"/>
</dbReference>
<proteinExistence type="predicted"/>